<dbReference type="InterPro" id="IPR028192">
    <property type="entry name" value="BMF"/>
</dbReference>
<comment type="caution">
    <text evidence="2">The sequence shown here is derived from an EMBL/GenBank/DDBJ whole genome shotgun (WGS) entry which is preliminary data.</text>
</comment>
<feature type="region of interest" description="Disordered" evidence="1">
    <location>
        <begin position="1"/>
        <end position="30"/>
    </location>
</feature>
<reference evidence="2" key="1">
    <citation type="submission" date="2018-07" db="EMBL/GenBank/DDBJ databases">
        <title>Comparative genomics of catfishes provides insights into carnivory and benthic adaptation.</title>
        <authorList>
            <person name="Zhang Y."/>
            <person name="Wang D."/>
            <person name="Peng Z."/>
            <person name="Zheng S."/>
            <person name="Shao F."/>
            <person name="Tao W."/>
        </authorList>
    </citation>
    <scope>NUCLEOTIDE SEQUENCE</scope>
    <source>
        <strain evidence="2">Chongqing</strain>
    </source>
</reference>
<proteinExistence type="predicted"/>
<name>A0AAD5A144_SILAS</name>
<dbReference type="AlphaFoldDB" id="A0AAD5A144"/>
<feature type="compositionally biased region" description="Basic and acidic residues" evidence="1">
    <location>
        <begin position="104"/>
        <end position="117"/>
    </location>
</feature>
<accession>A0AAD5A144</accession>
<evidence type="ECO:0000313" key="2">
    <source>
        <dbReference type="EMBL" id="KAI5607479.1"/>
    </source>
</evidence>
<dbReference type="EMBL" id="MU591762">
    <property type="protein sequence ID" value="KAI5607479.1"/>
    <property type="molecule type" value="Genomic_DNA"/>
</dbReference>
<dbReference type="GO" id="GO:0016459">
    <property type="term" value="C:myosin complex"/>
    <property type="evidence" value="ECO:0007669"/>
    <property type="project" value="TreeGrafter"/>
</dbReference>
<dbReference type="GO" id="GO:0010507">
    <property type="term" value="P:negative regulation of autophagy"/>
    <property type="evidence" value="ECO:0007669"/>
    <property type="project" value="TreeGrafter"/>
</dbReference>
<dbReference type="Pfam" id="PF15185">
    <property type="entry name" value="BMF"/>
    <property type="match status" value="1"/>
</dbReference>
<dbReference type="GO" id="GO:0043065">
    <property type="term" value="P:positive regulation of apoptotic process"/>
    <property type="evidence" value="ECO:0007669"/>
    <property type="project" value="TreeGrafter"/>
</dbReference>
<keyword evidence="3" id="KW-1185">Reference proteome</keyword>
<gene>
    <name evidence="2" type="ORF">C0J50_1790</name>
</gene>
<dbReference type="GO" id="GO:0006915">
    <property type="term" value="P:apoptotic process"/>
    <property type="evidence" value="ECO:0007669"/>
    <property type="project" value="InterPro"/>
</dbReference>
<evidence type="ECO:0000256" key="1">
    <source>
        <dbReference type="SAM" id="MobiDB-lite"/>
    </source>
</evidence>
<protein>
    <submittedName>
        <fullName evidence="2">Bmf2 isoform X2</fullName>
    </submittedName>
</protein>
<dbReference type="Proteomes" id="UP001205998">
    <property type="component" value="Unassembled WGS sequence"/>
</dbReference>
<feature type="region of interest" description="Disordered" evidence="1">
    <location>
        <begin position="86"/>
        <end position="117"/>
    </location>
</feature>
<sequence length="171" mass="19355">MEDDEEDTPLPITSNQISNADGRRDNMPLIQTTPHFWTSGFDQNAGSLRHRTLHGSAGLGFLSTPPGSADDSQGLLQYVFFPGGESGFGARVPSEEAGDGDQQDEGKGDERDEDRTSVEVQIGRKLREIGDHLQQEHMQLFLQHQRNRRVMWWRLATTLYDFLFPREFIGH</sequence>
<dbReference type="PANTHER" id="PTHR32014">
    <property type="entry name" value="BCL-2-MODIFYING FACTOR"/>
    <property type="match status" value="1"/>
</dbReference>
<organism evidence="2 3">
    <name type="scientific">Silurus asotus</name>
    <name type="common">Amur catfish</name>
    <name type="synonym">Parasilurus asotus</name>
    <dbReference type="NCBI Taxonomy" id="30991"/>
    <lineage>
        <taxon>Eukaryota</taxon>
        <taxon>Metazoa</taxon>
        <taxon>Chordata</taxon>
        <taxon>Craniata</taxon>
        <taxon>Vertebrata</taxon>
        <taxon>Euteleostomi</taxon>
        <taxon>Actinopterygii</taxon>
        <taxon>Neopterygii</taxon>
        <taxon>Teleostei</taxon>
        <taxon>Ostariophysi</taxon>
        <taxon>Siluriformes</taxon>
        <taxon>Siluridae</taxon>
        <taxon>Silurus</taxon>
    </lineage>
</organism>
<evidence type="ECO:0000313" key="3">
    <source>
        <dbReference type="Proteomes" id="UP001205998"/>
    </source>
</evidence>
<dbReference type="PANTHER" id="PTHR32014:SF2">
    <property type="entry name" value="BCL-2-MODIFYING FACTOR"/>
    <property type="match status" value="1"/>
</dbReference>